<dbReference type="GO" id="GO:0004674">
    <property type="term" value="F:protein serine/threonine kinase activity"/>
    <property type="evidence" value="ECO:0007669"/>
    <property type="project" value="TreeGrafter"/>
</dbReference>
<dbReference type="InterPro" id="IPR051681">
    <property type="entry name" value="Ser/Thr_Kinases-Pseudokinases"/>
</dbReference>
<sequence>MVIVSAVNWGWRDIRPREPERLLDKSVIPNLYGSTGYRAVGNVLSGDIYPDISDQLTLSAYQRSKGGFADIHQATWRRGGGETKVAIKVLRVPHNNSKELGFVRKRICRELRIWSKLKHEHILPLYGVAIGFNIIPDGMYGMVCMWAENGDLCQYLIDNSDLPLQHRLDMLLQISDALRYLHGNNVVHGDLTGVNVLVDNEGNTLLCDFGVSLIVGDINDPFYETSSQQKYNIPWSAPEILFPGDVSPARPTKFSDIYSFGSVMLQILTGQAPYNRQISTQIAVYINRCKRDTAHPQRPARPSFISDDLWAFMKQCWRSIPEERLCAESVYNFLCEYEYGI</sequence>
<organism evidence="6 7">
    <name type="scientific">Collybia nuda</name>
    <dbReference type="NCBI Taxonomy" id="64659"/>
    <lineage>
        <taxon>Eukaryota</taxon>
        <taxon>Fungi</taxon>
        <taxon>Dikarya</taxon>
        <taxon>Basidiomycota</taxon>
        <taxon>Agaricomycotina</taxon>
        <taxon>Agaricomycetes</taxon>
        <taxon>Agaricomycetidae</taxon>
        <taxon>Agaricales</taxon>
        <taxon>Tricholomatineae</taxon>
        <taxon>Clitocybaceae</taxon>
        <taxon>Collybia</taxon>
    </lineage>
</organism>
<evidence type="ECO:0000313" key="6">
    <source>
        <dbReference type="EMBL" id="KAF9457807.1"/>
    </source>
</evidence>
<keyword evidence="2" id="KW-0547">Nucleotide-binding</keyword>
<dbReference type="EMBL" id="MU150358">
    <property type="protein sequence ID" value="KAF9457807.1"/>
    <property type="molecule type" value="Genomic_DNA"/>
</dbReference>
<keyword evidence="3 6" id="KW-0418">Kinase</keyword>
<dbReference type="PROSITE" id="PS00109">
    <property type="entry name" value="PROTEIN_KINASE_TYR"/>
    <property type="match status" value="1"/>
</dbReference>
<dbReference type="PANTHER" id="PTHR44329:SF288">
    <property type="entry name" value="MITOGEN-ACTIVATED PROTEIN KINASE KINASE KINASE 20"/>
    <property type="match status" value="1"/>
</dbReference>
<proteinExistence type="predicted"/>
<dbReference type="OrthoDB" id="10261027at2759"/>
<dbReference type="PROSITE" id="PS50011">
    <property type="entry name" value="PROTEIN_KINASE_DOM"/>
    <property type="match status" value="1"/>
</dbReference>
<dbReference type="Proteomes" id="UP000807353">
    <property type="component" value="Unassembled WGS sequence"/>
</dbReference>
<evidence type="ECO:0000259" key="5">
    <source>
        <dbReference type="PROSITE" id="PS50011"/>
    </source>
</evidence>
<dbReference type="Pfam" id="PF07714">
    <property type="entry name" value="PK_Tyr_Ser-Thr"/>
    <property type="match status" value="1"/>
</dbReference>
<feature type="domain" description="Protein kinase" evidence="5">
    <location>
        <begin position="57"/>
        <end position="334"/>
    </location>
</feature>
<keyword evidence="7" id="KW-1185">Reference proteome</keyword>
<keyword evidence="1" id="KW-0808">Transferase</keyword>
<dbReference type="InterPro" id="IPR011009">
    <property type="entry name" value="Kinase-like_dom_sf"/>
</dbReference>
<dbReference type="GO" id="GO:0005524">
    <property type="term" value="F:ATP binding"/>
    <property type="evidence" value="ECO:0007669"/>
    <property type="project" value="UniProtKB-KW"/>
</dbReference>
<dbReference type="AlphaFoldDB" id="A0A9P6CA20"/>
<accession>A0A9P6CA20</accession>
<dbReference type="SUPFAM" id="SSF56112">
    <property type="entry name" value="Protein kinase-like (PK-like)"/>
    <property type="match status" value="1"/>
</dbReference>
<gene>
    <name evidence="6" type="ORF">BDZ94DRAFT_1325997</name>
</gene>
<protein>
    <submittedName>
        <fullName evidence="6">Kinase-like domain-containing protein</fullName>
    </submittedName>
</protein>
<evidence type="ECO:0000256" key="4">
    <source>
        <dbReference type="ARBA" id="ARBA00022840"/>
    </source>
</evidence>
<dbReference type="InterPro" id="IPR000719">
    <property type="entry name" value="Prot_kinase_dom"/>
</dbReference>
<evidence type="ECO:0000256" key="1">
    <source>
        <dbReference type="ARBA" id="ARBA00022679"/>
    </source>
</evidence>
<reference evidence="6" key="1">
    <citation type="submission" date="2020-11" db="EMBL/GenBank/DDBJ databases">
        <authorList>
            <consortium name="DOE Joint Genome Institute"/>
            <person name="Ahrendt S."/>
            <person name="Riley R."/>
            <person name="Andreopoulos W."/>
            <person name="Labutti K."/>
            <person name="Pangilinan J."/>
            <person name="Ruiz-Duenas F.J."/>
            <person name="Barrasa J.M."/>
            <person name="Sanchez-Garcia M."/>
            <person name="Camarero S."/>
            <person name="Miyauchi S."/>
            <person name="Serrano A."/>
            <person name="Linde D."/>
            <person name="Babiker R."/>
            <person name="Drula E."/>
            <person name="Ayuso-Fernandez I."/>
            <person name="Pacheco R."/>
            <person name="Padilla G."/>
            <person name="Ferreira P."/>
            <person name="Barriuso J."/>
            <person name="Kellner H."/>
            <person name="Castanera R."/>
            <person name="Alfaro M."/>
            <person name="Ramirez L."/>
            <person name="Pisabarro A.G."/>
            <person name="Kuo A."/>
            <person name="Tritt A."/>
            <person name="Lipzen A."/>
            <person name="He G."/>
            <person name="Yan M."/>
            <person name="Ng V."/>
            <person name="Cullen D."/>
            <person name="Martin F."/>
            <person name="Rosso M.-N."/>
            <person name="Henrissat B."/>
            <person name="Hibbett D."/>
            <person name="Martinez A.T."/>
            <person name="Grigoriev I.V."/>
        </authorList>
    </citation>
    <scope>NUCLEOTIDE SEQUENCE</scope>
    <source>
        <strain evidence="6">CBS 247.69</strain>
    </source>
</reference>
<evidence type="ECO:0000313" key="7">
    <source>
        <dbReference type="Proteomes" id="UP000807353"/>
    </source>
</evidence>
<dbReference type="InterPro" id="IPR008266">
    <property type="entry name" value="Tyr_kinase_AS"/>
</dbReference>
<dbReference type="PANTHER" id="PTHR44329">
    <property type="entry name" value="SERINE/THREONINE-PROTEIN KINASE TNNI3K-RELATED"/>
    <property type="match status" value="1"/>
</dbReference>
<dbReference type="Gene3D" id="1.10.510.10">
    <property type="entry name" value="Transferase(Phosphotransferase) domain 1"/>
    <property type="match status" value="1"/>
</dbReference>
<comment type="caution">
    <text evidence="6">The sequence shown here is derived from an EMBL/GenBank/DDBJ whole genome shotgun (WGS) entry which is preliminary data.</text>
</comment>
<evidence type="ECO:0000256" key="3">
    <source>
        <dbReference type="ARBA" id="ARBA00022777"/>
    </source>
</evidence>
<evidence type="ECO:0000256" key="2">
    <source>
        <dbReference type="ARBA" id="ARBA00022741"/>
    </source>
</evidence>
<dbReference type="InterPro" id="IPR001245">
    <property type="entry name" value="Ser-Thr/Tyr_kinase_cat_dom"/>
</dbReference>
<keyword evidence="4" id="KW-0067">ATP-binding</keyword>
<name>A0A9P6CA20_9AGAR</name>